<comment type="caution">
    <text evidence="1">The sequence shown here is derived from an EMBL/GenBank/DDBJ whole genome shotgun (WGS) entry which is preliminary data.</text>
</comment>
<dbReference type="Proteomes" id="UP001221142">
    <property type="component" value="Unassembled WGS sequence"/>
</dbReference>
<keyword evidence="2" id="KW-1185">Reference proteome</keyword>
<evidence type="ECO:0000313" key="2">
    <source>
        <dbReference type="Proteomes" id="UP001221142"/>
    </source>
</evidence>
<reference evidence="1" key="1">
    <citation type="submission" date="2023-03" db="EMBL/GenBank/DDBJ databases">
        <title>Massive genome expansion in bonnet fungi (Mycena s.s.) driven by repeated elements and novel gene families across ecological guilds.</title>
        <authorList>
            <consortium name="Lawrence Berkeley National Laboratory"/>
            <person name="Harder C.B."/>
            <person name="Miyauchi S."/>
            <person name="Viragh M."/>
            <person name="Kuo A."/>
            <person name="Thoen E."/>
            <person name="Andreopoulos B."/>
            <person name="Lu D."/>
            <person name="Skrede I."/>
            <person name="Drula E."/>
            <person name="Henrissat B."/>
            <person name="Morin E."/>
            <person name="Kohler A."/>
            <person name="Barry K."/>
            <person name="LaButti K."/>
            <person name="Morin E."/>
            <person name="Salamov A."/>
            <person name="Lipzen A."/>
            <person name="Mereny Z."/>
            <person name="Hegedus B."/>
            <person name="Baldrian P."/>
            <person name="Stursova M."/>
            <person name="Weitz H."/>
            <person name="Taylor A."/>
            <person name="Grigoriev I.V."/>
            <person name="Nagy L.G."/>
            <person name="Martin F."/>
            <person name="Kauserud H."/>
        </authorList>
    </citation>
    <scope>NUCLEOTIDE SEQUENCE</scope>
    <source>
        <strain evidence="1">9284</strain>
    </source>
</reference>
<protein>
    <submittedName>
        <fullName evidence="1">Uncharacterized protein</fullName>
    </submittedName>
</protein>
<organism evidence="1 2">
    <name type="scientific">Roridomyces roridus</name>
    <dbReference type="NCBI Taxonomy" id="1738132"/>
    <lineage>
        <taxon>Eukaryota</taxon>
        <taxon>Fungi</taxon>
        <taxon>Dikarya</taxon>
        <taxon>Basidiomycota</taxon>
        <taxon>Agaricomycotina</taxon>
        <taxon>Agaricomycetes</taxon>
        <taxon>Agaricomycetidae</taxon>
        <taxon>Agaricales</taxon>
        <taxon>Marasmiineae</taxon>
        <taxon>Mycenaceae</taxon>
        <taxon>Roridomyces</taxon>
    </lineage>
</organism>
<evidence type="ECO:0000313" key="1">
    <source>
        <dbReference type="EMBL" id="KAJ7616482.1"/>
    </source>
</evidence>
<proteinExistence type="predicted"/>
<name>A0AAD7FFZ8_9AGAR</name>
<sequence>MLHAISNIHLSYPGNRDEWQNLTPHPGDELILCGDTKPGNHESSLIARRHGVYTPEDPFVRWEEVIVAPTFTLYDYSFRPSHPTSTATAIACDPHTSREVWCSSLVASTSDHVETRVYDYRLARFA</sequence>
<dbReference type="EMBL" id="JARKIF010000022">
    <property type="protein sequence ID" value="KAJ7616482.1"/>
    <property type="molecule type" value="Genomic_DNA"/>
</dbReference>
<dbReference type="AlphaFoldDB" id="A0AAD7FFZ8"/>
<gene>
    <name evidence="1" type="ORF">FB45DRAFT_1034799</name>
</gene>
<accession>A0AAD7FFZ8</accession>